<feature type="domain" description="Motility protein A N-terminal" evidence="15">
    <location>
        <begin position="10"/>
        <end position="97"/>
    </location>
</feature>
<reference evidence="16 17" key="1">
    <citation type="submission" date="2019-11" db="EMBL/GenBank/DDBJ databases">
        <authorList>
            <person name="Li J."/>
        </authorList>
    </citation>
    <scope>NUCLEOTIDE SEQUENCE [LARGE SCALE GENOMIC DNA]</scope>
    <source>
        <strain evidence="16 17">J4</strain>
    </source>
</reference>
<comment type="similarity">
    <text evidence="2">Belongs to the MotA family.</text>
</comment>
<proteinExistence type="inferred from homology"/>
<evidence type="ECO:0000256" key="7">
    <source>
        <dbReference type="ARBA" id="ARBA00022779"/>
    </source>
</evidence>
<keyword evidence="5" id="KW-0145">Chemotaxis</keyword>
<dbReference type="InterPro" id="IPR046786">
    <property type="entry name" value="MotA_N"/>
</dbReference>
<evidence type="ECO:0000259" key="15">
    <source>
        <dbReference type="Pfam" id="PF20560"/>
    </source>
</evidence>
<keyword evidence="8" id="KW-0375">Hydrogen ion transport</keyword>
<dbReference type="Pfam" id="PF20560">
    <property type="entry name" value="MotA_N"/>
    <property type="match status" value="1"/>
</dbReference>
<feature type="transmembrane region" description="Helical" evidence="13">
    <location>
        <begin position="35"/>
        <end position="56"/>
    </location>
</feature>
<feature type="transmembrane region" description="Helical" evidence="13">
    <location>
        <begin position="183"/>
        <end position="205"/>
    </location>
</feature>
<keyword evidence="16" id="KW-0969">Cilium</keyword>
<accession>A0A6G1XA01</accession>
<keyword evidence="3" id="KW-0813">Transport</keyword>
<evidence type="ECO:0000256" key="8">
    <source>
        <dbReference type="ARBA" id="ARBA00022781"/>
    </source>
</evidence>
<evidence type="ECO:0000256" key="3">
    <source>
        <dbReference type="ARBA" id="ARBA00022448"/>
    </source>
</evidence>
<keyword evidence="16" id="KW-0966">Cell projection</keyword>
<feature type="domain" description="MotA/TolQ/ExbB proton channel" evidence="14">
    <location>
        <begin position="106"/>
        <end position="220"/>
    </location>
</feature>
<dbReference type="AlphaFoldDB" id="A0A6G1XA01"/>
<keyword evidence="17" id="KW-1185">Reference proteome</keyword>
<dbReference type="InterPro" id="IPR000540">
    <property type="entry name" value="Flag_MotA_CS"/>
</dbReference>
<dbReference type="EMBL" id="WJNH01000011">
    <property type="protein sequence ID" value="MRG87726.1"/>
    <property type="molecule type" value="Genomic_DNA"/>
</dbReference>
<feature type="transmembrane region" description="Helical" evidence="13">
    <location>
        <begin position="158"/>
        <end position="177"/>
    </location>
</feature>
<evidence type="ECO:0000256" key="11">
    <source>
        <dbReference type="ARBA" id="ARBA00023136"/>
    </source>
</evidence>
<evidence type="ECO:0000256" key="5">
    <source>
        <dbReference type="ARBA" id="ARBA00022500"/>
    </source>
</evidence>
<gene>
    <name evidence="16" type="primary">motP</name>
    <name evidence="16" type="ORF">GH754_15685</name>
</gene>
<keyword evidence="10" id="KW-0406">Ion transport</keyword>
<evidence type="ECO:0000256" key="13">
    <source>
        <dbReference type="SAM" id="Phobius"/>
    </source>
</evidence>
<dbReference type="GO" id="GO:0071978">
    <property type="term" value="P:bacterial-type flagellum-dependent swarming motility"/>
    <property type="evidence" value="ECO:0007669"/>
    <property type="project" value="InterPro"/>
</dbReference>
<dbReference type="GO" id="GO:0005886">
    <property type="term" value="C:plasma membrane"/>
    <property type="evidence" value="ECO:0007669"/>
    <property type="project" value="UniProtKB-SubCell"/>
</dbReference>
<comment type="caution">
    <text evidence="16">The sequence shown here is derived from an EMBL/GenBank/DDBJ whole genome shotgun (WGS) entry which is preliminary data.</text>
</comment>
<dbReference type="GO" id="GO:1902600">
    <property type="term" value="P:proton transmembrane transport"/>
    <property type="evidence" value="ECO:0007669"/>
    <property type="project" value="UniProtKB-KW"/>
</dbReference>
<dbReference type="NCBIfam" id="NF005383">
    <property type="entry name" value="PRK06926.1"/>
    <property type="match status" value="1"/>
</dbReference>
<name>A0A6G1XA01_9BACI</name>
<keyword evidence="16" id="KW-0282">Flagellum</keyword>
<evidence type="ECO:0000256" key="1">
    <source>
        <dbReference type="ARBA" id="ARBA00004651"/>
    </source>
</evidence>
<keyword evidence="7" id="KW-0283">Flagellar rotation</keyword>
<feature type="compositionally biased region" description="Low complexity" evidence="12">
    <location>
        <begin position="268"/>
        <end position="277"/>
    </location>
</feature>
<dbReference type="PANTHER" id="PTHR30433">
    <property type="entry name" value="CHEMOTAXIS PROTEIN MOTA"/>
    <property type="match status" value="1"/>
</dbReference>
<dbReference type="OrthoDB" id="9806929at2"/>
<dbReference type="GO" id="GO:0006935">
    <property type="term" value="P:chemotaxis"/>
    <property type="evidence" value="ECO:0007669"/>
    <property type="project" value="UniProtKB-KW"/>
</dbReference>
<evidence type="ECO:0000313" key="16">
    <source>
        <dbReference type="EMBL" id="MRG87726.1"/>
    </source>
</evidence>
<dbReference type="Pfam" id="PF01618">
    <property type="entry name" value="MotA_ExbB"/>
    <property type="match status" value="1"/>
</dbReference>
<keyword evidence="11 13" id="KW-0472">Membrane</keyword>
<feature type="transmembrane region" description="Helical" evidence="13">
    <location>
        <begin position="7"/>
        <end position="29"/>
    </location>
</feature>
<dbReference type="PANTHER" id="PTHR30433:SF2">
    <property type="entry name" value="MOTILITY PROTEIN A"/>
    <property type="match status" value="1"/>
</dbReference>
<comment type="subcellular location">
    <subcellularLocation>
        <location evidence="1">Cell membrane</location>
        <topology evidence="1">Multi-pass membrane protein</topology>
    </subcellularLocation>
</comment>
<protein>
    <submittedName>
        <fullName evidence="16">Flagellar motor protein MotP</fullName>
    </submittedName>
</protein>
<evidence type="ECO:0000256" key="2">
    <source>
        <dbReference type="ARBA" id="ARBA00008038"/>
    </source>
</evidence>
<evidence type="ECO:0000256" key="10">
    <source>
        <dbReference type="ARBA" id="ARBA00023065"/>
    </source>
</evidence>
<evidence type="ECO:0000256" key="6">
    <source>
        <dbReference type="ARBA" id="ARBA00022692"/>
    </source>
</evidence>
<feature type="region of interest" description="Disordered" evidence="12">
    <location>
        <begin position="253"/>
        <end position="277"/>
    </location>
</feature>
<evidence type="ECO:0000259" key="14">
    <source>
        <dbReference type="Pfam" id="PF01618"/>
    </source>
</evidence>
<dbReference type="InterPro" id="IPR047055">
    <property type="entry name" value="MotA-like"/>
</dbReference>
<sequence>MKRKDILTPIGIFVGITMVFVGIFTNGGLGGVTSFIQISSILVVIGGLIGAILVNFSLRELKLTFKVFKEAFRQNDTNLRQLIQLFVQLSEKARREGLLALENEVEDVEDPFIKKGILLAIDGIEPEVIQDIMNAEIVAIEERHQKGRAIIQKAGEYAPAWGMIGTLIGLVLMLNNLTNPETIGPSMAVALLTTFYGTLLANLVFTPMAGKLENKTEDEMFLKQIVIEGVIGVQSGQNPKILEEKLSAFLSNEEKNELVDEEEEEQAEFAGESVNGL</sequence>
<evidence type="ECO:0000256" key="12">
    <source>
        <dbReference type="SAM" id="MobiDB-lite"/>
    </source>
</evidence>
<dbReference type="Proteomes" id="UP000480185">
    <property type="component" value="Unassembled WGS sequence"/>
</dbReference>
<organism evidence="16 17">
    <name type="scientific">Salinibacillus xinjiangensis</name>
    <dbReference type="NCBI Taxonomy" id="1229268"/>
    <lineage>
        <taxon>Bacteria</taxon>
        <taxon>Bacillati</taxon>
        <taxon>Bacillota</taxon>
        <taxon>Bacilli</taxon>
        <taxon>Bacillales</taxon>
        <taxon>Bacillaceae</taxon>
        <taxon>Salinibacillus</taxon>
    </lineage>
</organism>
<evidence type="ECO:0000313" key="17">
    <source>
        <dbReference type="Proteomes" id="UP000480185"/>
    </source>
</evidence>
<dbReference type="InterPro" id="IPR002898">
    <property type="entry name" value="MotA_ExbB_proton_chnl"/>
</dbReference>
<evidence type="ECO:0000256" key="9">
    <source>
        <dbReference type="ARBA" id="ARBA00022989"/>
    </source>
</evidence>
<dbReference type="RefSeq" id="WP_153729614.1">
    <property type="nucleotide sequence ID" value="NZ_WJNH01000011.1"/>
</dbReference>
<evidence type="ECO:0000256" key="4">
    <source>
        <dbReference type="ARBA" id="ARBA00022475"/>
    </source>
</evidence>
<dbReference type="PROSITE" id="PS01307">
    <property type="entry name" value="MOTA"/>
    <property type="match status" value="1"/>
</dbReference>
<keyword evidence="9 13" id="KW-1133">Transmembrane helix</keyword>
<keyword evidence="4" id="KW-1003">Cell membrane</keyword>
<keyword evidence="6 13" id="KW-0812">Transmembrane</keyword>